<organism evidence="15 16">
    <name type="scientific">Owenia fusiformis</name>
    <name type="common">Polychaete worm</name>
    <dbReference type="NCBI Taxonomy" id="6347"/>
    <lineage>
        <taxon>Eukaryota</taxon>
        <taxon>Metazoa</taxon>
        <taxon>Spiralia</taxon>
        <taxon>Lophotrochozoa</taxon>
        <taxon>Annelida</taxon>
        <taxon>Polychaeta</taxon>
        <taxon>Sedentaria</taxon>
        <taxon>Canalipalpata</taxon>
        <taxon>Sabellida</taxon>
        <taxon>Oweniida</taxon>
        <taxon>Oweniidae</taxon>
        <taxon>Owenia</taxon>
    </lineage>
</organism>
<keyword evidence="6" id="KW-0547">Nucleotide-binding</keyword>
<dbReference type="Gene3D" id="1.10.510.10">
    <property type="entry name" value="Transferase(Phosphotransferase) domain 1"/>
    <property type="match status" value="1"/>
</dbReference>
<dbReference type="InterPro" id="IPR008266">
    <property type="entry name" value="Tyr_kinase_AS"/>
</dbReference>
<name>A0A8S4PWJ5_OWEFU</name>
<keyword evidence="12" id="KW-0325">Glycoprotein</keyword>
<dbReference type="AlphaFoldDB" id="A0A8S4PWJ5"/>
<comment type="caution">
    <text evidence="15">The sequence shown here is derived from an EMBL/GenBank/DDBJ whole genome shotgun (WGS) entry which is preliminary data.</text>
</comment>
<reference evidence="15" key="1">
    <citation type="submission" date="2022-03" db="EMBL/GenBank/DDBJ databases">
        <authorList>
            <person name="Martin C."/>
        </authorList>
    </citation>
    <scope>NUCLEOTIDE SEQUENCE</scope>
</reference>
<dbReference type="CDD" id="cd00192">
    <property type="entry name" value="PTKc"/>
    <property type="match status" value="1"/>
</dbReference>
<keyword evidence="5" id="KW-0732">Signal</keyword>
<dbReference type="GO" id="GO:0043235">
    <property type="term" value="C:receptor complex"/>
    <property type="evidence" value="ECO:0007669"/>
    <property type="project" value="TreeGrafter"/>
</dbReference>
<keyword evidence="7" id="KW-0418">Kinase</keyword>
<evidence type="ECO:0000256" key="6">
    <source>
        <dbReference type="ARBA" id="ARBA00022741"/>
    </source>
</evidence>
<evidence type="ECO:0000313" key="16">
    <source>
        <dbReference type="Proteomes" id="UP000749559"/>
    </source>
</evidence>
<keyword evidence="8" id="KW-0067">ATP-binding</keyword>
<evidence type="ECO:0000256" key="7">
    <source>
        <dbReference type="ARBA" id="ARBA00022777"/>
    </source>
</evidence>
<keyword evidence="16" id="KW-1185">Reference proteome</keyword>
<dbReference type="SMART" id="SM00219">
    <property type="entry name" value="TyrKc"/>
    <property type="match status" value="1"/>
</dbReference>
<dbReference type="EC" id="2.7.10.1" evidence="2"/>
<dbReference type="PRINTS" id="PR00109">
    <property type="entry name" value="TYRKINASE"/>
</dbReference>
<evidence type="ECO:0000256" key="13">
    <source>
        <dbReference type="ARBA" id="ARBA00051243"/>
    </source>
</evidence>
<dbReference type="PROSITE" id="PS50011">
    <property type="entry name" value="PROTEIN_KINASE_DOM"/>
    <property type="match status" value="1"/>
</dbReference>
<evidence type="ECO:0000256" key="4">
    <source>
        <dbReference type="ARBA" id="ARBA00022692"/>
    </source>
</evidence>
<dbReference type="GO" id="GO:0005886">
    <property type="term" value="C:plasma membrane"/>
    <property type="evidence" value="ECO:0007669"/>
    <property type="project" value="TreeGrafter"/>
</dbReference>
<evidence type="ECO:0000256" key="3">
    <source>
        <dbReference type="ARBA" id="ARBA00022679"/>
    </source>
</evidence>
<dbReference type="PROSITE" id="PS00109">
    <property type="entry name" value="PROTEIN_KINASE_TYR"/>
    <property type="match status" value="1"/>
</dbReference>
<dbReference type="InterPro" id="IPR000719">
    <property type="entry name" value="Prot_kinase_dom"/>
</dbReference>
<feature type="domain" description="Protein kinase" evidence="14">
    <location>
        <begin position="1"/>
        <end position="166"/>
    </location>
</feature>
<keyword evidence="4" id="KW-0812">Transmembrane</keyword>
<dbReference type="GO" id="GO:0007169">
    <property type="term" value="P:cell surface receptor protein tyrosine kinase signaling pathway"/>
    <property type="evidence" value="ECO:0007669"/>
    <property type="project" value="TreeGrafter"/>
</dbReference>
<gene>
    <name evidence="15" type="ORF">OFUS_LOCUS21889</name>
</gene>
<dbReference type="SUPFAM" id="SSF56112">
    <property type="entry name" value="Protein kinase-like (PK-like)"/>
    <property type="match status" value="1"/>
</dbReference>
<evidence type="ECO:0000256" key="10">
    <source>
        <dbReference type="ARBA" id="ARBA00023136"/>
    </source>
</evidence>
<evidence type="ECO:0000256" key="8">
    <source>
        <dbReference type="ARBA" id="ARBA00022840"/>
    </source>
</evidence>
<keyword evidence="10" id="KW-0472">Membrane</keyword>
<dbReference type="GO" id="GO:0004714">
    <property type="term" value="F:transmembrane receptor protein tyrosine kinase activity"/>
    <property type="evidence" value="ECO:0007669"/>
    <property type="project" value="UniProtKB-EC"/>
</dbReference>
<keyword evidence="11" id="KW-0829">Tyrosine-protein kinase</keyword>
<dbReference type="PANTHER" id="PTHR24416:SF621">
    <property type="entry name" value="TYROSINE KINASE RECEPTOR CAD96CA"/>
    <property type="match status" value="1"/>
</dbReference>
<evidence type="ECO:0000313" key="15">
    <source>
        <dbReference type="EMBL" id="CAH1797646.1"/>
    </source>
</evidence>
<sequence>KSLTSRHLLIFARDVANGMSCLESYKIIHRDLAARNILVDKELRAKVSDFGFARDVGEDGTYERGSQGKLPIRWMAIESLLYNLSTCKSDVWSYGVLLWEIISLGATPYPGMGARQIMKDIGRGYRMEKPKQCDQEIYELMLNCWNERPEKRPAFKTIVQTVNNIIEGNHDDYVKLDAIPEHIYVNLPRMDDELNERI</sequence>
<dbReference type="Proteomes" id="UP000749559">
    <property type="component" value="Unassembled WGS sequence"/>
</dbReference>
<dbReference type="GO" id="GO:0005524">
    <property type="term" value="F:ATP binding"/>
    <property type="evidence" value="ECO:0007669"/>
    <property type="project" value="UniProtKB-KW"/>
</dbReference>
<evidence type="ECO:0000256" key="5">
    <source>
        <dbReference type="ARBA" id="ARBA00022729"/>
    </source>
</evidence>
<keyword evidence="9" id="KW-1133">Transmembrane helix</keyword>
<keyword evidence="3" id="KW-0808">Transferase</keyword>
<dbReference type="PANTHER" id="PTHR24416">
    <property type="entry name" value="TYROSINE-PROTEIN KINASE RECEPTOR"/>
    <property type="match status" value="1"/>
</dbReference>
<comment type="catalytic activity">
    <reaction evidence="13">
        <text>L-tyrosyl-[protein] + ATP = O-phospho-L-tyrosyl-[protein] + ADP + H(+)</text>
        <dbReference type="Rhea" id="RHEA:10596"/>
        <dbReference type="Rhea" id="RHEA-COMP:10136"/>
        <dbReference type="Rhea" id="RHEA-COMP:20101"/>
        <dbReference type="ChEBI" id="CHEBI:15378"/>
        <dbReference type="ChEBI" id="CHEBI:30616"/>
        <dbReference type="ChEBI" id="CHEBI:46858"/>
        <dbReference type="ChEBI" id="CHEBI:61978"/>
        <dbReference type="ChEBI" id="CHEBI:456216"/>
        <dbReference type="EC" id="2.7.10.1"/>
    </reaction>
</comment>
<evidence type="ECO:0000256" key="12">
    <source>
        <dbReference type="ARBA" id="ARBA00023180"/>
    </source>
</evidence>
<evidence type="ECO:0000256" key="11">
    <source>
        <dbReference type="ARBA" id="ARBA00023137"/>
    </source>
</evidence>
<evidence type="ECO:0000259" key="14">
    <source>
        <dbReference type="PROSITE" id="PS50011"/>
    </source>
</evidence>
<dbReference type="InterPro" id="IPR020635">
    <property type="entry name" value="Tyr_kinase_cat_dom"/>
</dbReference>
<dbReference type="Pfam" id="PF07714">
    <property type="entry name" value="PK_Tyr_Ser-Thr"/>
    <property type="match status" value="1"/>
</dbReference>
<evidence type="ECO:0000256" key="1">
    <source>
        <dbReference type="ARBA" id="ARBA00004479"/>
    </source>
</evidence>
<evidence type="ECO:0000256" key="2">
    <source>
        <dbReference type="ARBA" id="ARBA00011902"/>
    </source>
</evidence>
<dbReference type="FunFam" id="1.10.510.10:FF:000190">
    <property type="entry name" value="Proto-oncogene tyrosine-protein kinase receptor Ret"/>
    <property type="match status" value="1"/>
</dbReference>
<accession>A0A8S4PWJ5</accession>
<dbReference type="InterPro" id="IPR001245">
    <property type="entry name" value="Ser-Thr/Tyr_kinase_cat_dom"/>
</dbReference>
<dbReference type="OrthoDB" id="535945at2759"/>
<protein>
    <recommendedName>
        <fullName evidence="2">receptor protein-tyrosine kinase</fullName>
        <ecNumber evidence="2">2.7.10.1</ecNumber>
    </recommendedName>
</protein>
<comment type="subcellular location">
    <subcellularLocation>
        <location evidence="1">Membrane</location>
        <topology evidence="1">Single-pass type I membrane protein</topology>
    </subcellularLocation>
</comment>
<dbReference type="InterPro" id="IPR011009">
    <property type="entry name" value="Kinase-like_dom_sf"/>
</dbReference>
<dbReference type="EMBL" id="CAIIXF020000010">
    <property type="protein sequence ID" value="CAH1797646.1"/>
    <property type="molecule type" value="Genomic_DNA"/>
</dbReference>
<dbReference type="InterPro" id="IPR050122">
    <property type="entry name" value="RTK"/>
</dbReference>
<evidence type="ECO:0000256" key="9">
    <source>
        <dbReference type="ARBA" id="ARBA00022989"/>
    </source>
</evidence>
<feature type="non-terminal residue" evidence="15">
    <location>
        <position position="1"/>
    </location>
</feature>
<proteinExistence type="predicted"/>